<organism evidence="1">
    <name type="scientific">Rhizophora mucronata</name>
    <name type="common">Asiatic mangrove</name>
    <dbReference type="NCBI Taxonomy" id="61149"/>
    <lineage>
        <taxon>Eukaryota</taxon>
        <taxon>Viridiplantae</taxon>
        <taxon>Streptophyta</taxon>
        <taxon>Embryophyta</taxon>
        <taxon>Tracheophyta</taxon>
        <taxon>Spermatophyta</taxon>
        <taxon>Magnoliopsida</taxon>
        <taxon>eudicotyledons</taxon>
        <taxon>Gunneridae</taxon>
        <taxon>Pentapetalae</taxon>
        <taxon>rosids</taxon>
        <taxon>fabids</taxon>
        <taxon>Malpighiales</taxon>
        <taxon>Rhizophoraceae</taxon>
        <taxon>Rhizophora</taxon>
    </lineage>
</organism>
<proteinExistence type="predicted"/>
<reference evidence="1" key="1">
    <citation type="submission" date="2018-02" db="EMBL/GenBank/DDBJ databases">
        <title>Rhizophora mucronata_Transcriptome.</title>
        <authorList>
            <person name="Meera S.P."/>
            <person name="Sreeshan A."/>
            <person name="Augustine A."/>
        </authorList>
    </citation>
    <scope>NUCLEOTIDE SEQUENCE</scope>
    <source>
        <tissue evidence="1">Leaf</tissue>
    </source>
</reference>
<accession>A0A2P2KV06</accession>
<dbReference type="AlphaFoldDB" id="A0A2P2KV06"/>
<dbReference type="EMBL" id="GGEC01029054">
    <property type="protein sequence ID" value="MBX09538.1"/>
    <property type="molecule type" value="Transcribed_RNA"/>
</dbReference>
<name>A0A2P2KV06_RHIMU</name>
<sequence length="108" mass="12296">MYYVHVHLLIDSPLILPLAECSSKIITSLCTENRLWIIVLEIVSVNSSIHSDSSCFISRFGFELCFRVYVCQASFSPDCLTCFCWKYTEETLCFSDKSYTKIAKSGKA</sequence>
<evidence type="ECO:0000313" key="1">
    <source>
        <dbReference type="EMBL" id="MBX09538.1"/>
    </source>
</evidence>
<protein>
    <submittedName>
        <fullName evidence="1">Light-regulated protein</fullName>
    </submittedName>
</protein>